<gene>
    <name evidence="7" type="ORF">ACFFUR_13250</name>
</gene>
<comment type="caution">
    <text evidence="7">The sequence shown here is derived from an EMBL/GenBank/DDBJ whole genome shotgun (WGS) entry which is preliminary data.</text>
</comment>
<dbReference type="PANTHER" id="PTHR30026">
    <property type="entry name" value="OUTER MEMBRANE PROTEIN TOLC"/>
    <property type="match status" value="1"/>
</dbReference>
<reference evidence="7 8" key="1">
    <citation type="submission" date="2024-09" db="EMBL/GenBank/DDBJ databases">
        <authorList>
            <person name="Sun Q."/>
            <person name="Mori K."/>
        </authorList>
    </citation>
    <scope>NUCLEOTIDE SEQUENCE [LARGE SCALE GENOMIC DNA]</scope>
    <source>
        <strain evidence="7 8">CECT 7682</strain>
    </source>
</reference>
<dbReference type="PANTHER" id="PTHR30026:SF20">
    <property type="entry name" value="OUTER MEMBRANE PROTEIN TOLC"/>
    <property type="match status" value="1"/>
</dbReference>
<keyword evidence="5" id="KW-0998">Cell outer membrane</keyword>
<evidence type="ECO:0000313" key="7">
    <source>
        <dbReference type="EMBL" id="MFB9212776.1"/>
    </source>
</evidence>
<feature type="signal peptide" evidence="6">
    <location>
        <begin position="1"/>
        <end position="28"/>
    </location>
</feature>
<protein>
    <submittedName>
        <fullName evidence="7">TolC family protein</fullName>
    </submittedName>
</protein>
<organism evidence="7 8">
    <name type="scientific">Echinicola jeungdonensis</name>
    <dbReference type="NCBI Taxonomy" id="709343"/>
    <lineage>
        <taxon>Bacteria</taxon>
        <taxon>Pseudomonadati</taxon>
        <taxon>Bacteroidota</taxon>
        <taxon>Cytophagia</taxon>
        <taxon>Cytophagales</taxon>
        <taxon>Cyclobacteriaceae</taxon>
        <taxon>Echinicola</taxon>
    </lineage>
</organism>
<name>A0ABV5J7H9_9BACT</name>
<evidence type="ECO:0000256" key="5">
    <source>
        <dbReference type="ARBA" id="ARBA00023237"/>
    </source>
</evidence>
<dbReference type="Gene3D" id="1.20.1600.10">
    <property type="entry name" value="Outer membrane efflux proteins (OEP)"/>
    <property type="match status" value="1"/>
</dbReference>
<evidence type="ECO:0000256" key="2">
    <source>
        <dbReference type="ARBA" id="ARBA00022452"/>
    </source>
</evidence>
<accession>A0ABV5J7H9</accession>
<evidence type="ECO:0000256" key="1">
    <source>
        <dbReference type="ARBA" id="ARBA00004442"/>
    </source>
</evidence>
<dbReference type="Proteomes" id="UP001589654">
    <property type="component" value="Unassembled WGS sequence"/>
</dbReference>
<feature type="chain" id="PRO_5046594147" evidence="6">
    <location>
        <begin position="29"/>
        <end position="476"/>
    </location>
</feature>
<evidence type="ECO:0000256" key="6">
    <source>
        <dbReference type="SAM" id="SignalP"/>
    </source>
</evidence>
<evidence type="ECO:0000256" key="3">
    <source>
        <dbReference type="ARBA" id="ARBA00022692"/>
    </source>
</evidence>
<dbReference type="RefSeq" id="WP_290248208.1">
    <property type="nucleotide sequence ID" value="NZ_JAUFQT010000001.1"/>
</dbReference>
<evidence type="ECO:0000313" key="8">
    <source>
        <dbReference type="Proteomes" id="UP001589654"/>
    </source>
</evidence>
<sequence length="476" mass="55036">MKAVNSRILIKILTLGLSFQALPFLALAQTDSTDVIKYDQFIQQVLQYHPKSKQAQLKDQEARAVLRSARGNFDPVLSSNLDQKHYDDKLYYRLFESELRLPTRLGVDLVGGFGKSSGQYINPEHRTGSAGLINAGIEINVLQGLLMDEGRTELKKAKSFQELAQNQQTNQLNELIYKATEAYLVWQRAYSSMEVVEESIQIAREYFENTKISFFNGEKTAVDTLEAYIILQDRQNLLQSTSASLVEAEQYLENYLWEEGNPNILDPSATPQKVDEKLFVLDEADRYVDSLQNHPLILEKVNQKNIYEASRRLKREKLLPKLKLKYMPLLTPSESGEWPSYTRSDYKWGFSFSFPLLIRKARGDYQQSAIKVRNTQLEIDNKRNELYNSAITSLNQLDLIRNQVVRQKQNIKGYAALLEAENEKFNFGESSVFLINKRQEKLLEGHLKLIDLHLKMQLVSMKYLYYTNNLMEQVEN</sequence>
<keyword evidence="6" id="KW-0732">Signal</keyword>
<dbReference type="EMBL" id="JBHMEW010000064">
    <property type="protein sequence ID" value="MFB9212776.1"/>
    <property type="molecule type" value="Genomic_DNA"/>
</dbReference>
<comment type="subcellular location">
    <subcellularLocation>
        <location evidence="1">Cell outer membrane</location>
    </subcellularLocation>
</comment>
<dbReference type="SUPFAM" id="SSF56954">
    <property type="entry name" value="Outer membrane efflux proteins (OEP)"/>
    <property type="match status" value="1"/>
</dbReference>
<keyword evidence="2" id="KW-1134">Transmembrane beta strand</keyword>
<keyword evidence="4" id="KW-0472">Membrane</keyword>
<proteinExistence type="predicted"/>
<keyword evidence="3" id="KW-0812">Transmembrane</keyword>
<dbReference type="InterPro" id="IPR051906">
    <property type="entry name" value="TolC-like"/>
</dbReference>
<evidence type="ECO:0000256" key="4">
    <source>
        <dbReference type="ARBA" id="ARBA00023136"/>
    </source>
</evidence>
<keyword evidence="8" id="KW-1185">Reference proteome</keyword>